<dbReference type="GO" id="GO:0006310">
    <property type="term" value="P:DNA recombination"/>
    <property type="evidence" value="ECO:0007669"/>
    <property type="project" value="InterPro"/>
</dbReference>
<reference evidence="1 2" key="1">
    <citation type="submission" date="2020-11" db="EMBL/GenBank/DDBJ databases">
        <title>Complete and Circularized Genome Assembly of a human isolate of Vibrio navarrensis biotype pommerensis with MiSeq and MinION Sequence Data.</title>
        <authorList>
            <person name="Schwartz K."/>
            <person name="Borowiak M."/>
            <person name="Deneke C."/>
            <person name="Balau V."/>
            <person name="Metelmann C."/>
            <person name="Strauch E."/>
        </authorList>
    </citation>
    <scope>NUCLEOTIDE SEQUENCE [LARGE SCALE GENOMIC DNA]</scope>
    <source>
        <strain evidence="1 2">20-VB00237</strain>
    </source>
</reference>
<accession>A0AAJ4I8S1</accession>
<dbReference type="InterPro" id="IPR018330">
    <property type="entry name" value="RecT_fam"/>
</dbReference>
<dbReference type="AlphaFoldDB" id="A0AAJ4I8S1"/>
<name>A0AAJ4I8S1_9VIBR</name>
<dbReference type="GO" id="GO:0003677">
    <property type="term" value="F:DNA binding"/>
    <property type="evidence" value="ECO:0007669"/>
    <property type="project" value="InterPro"/>
</dbReference>
<evidence type="ECO:0000313" key="1">
    <source>
        <dbReference type="EMBL" id="QPL52439.1"/>
    </source>
</evidence>
<proteinExistence type="predicted"/>
<sequence length="283" mass="32017">MTNIVPFEQRHPLVAQRGIDEATWSALQNSVYPGAKEESILMVTDYCRARHLDPLLKPVHIVPMNVKNSQTNNYEWRDVVMPGIGMYRIQADRSGSYAGSTDPEFGPLIAMEFKGENNHSEIINIPEWCKITVHKLINGTLVAFSAKEMWLENYATAGKNTQIPNAMWKKRPYAQLAKCAEAQALRKAWPEIGQQATAEEMEGKDLIIEHDVTPSRNNITAKQYPAQDFEKNFPSWRKKIESGRNTPERIIAMVEAKGALTEDMKQRLLSVNTIQGETTHASH</sequence>
<dbReference type="EMBL" id="CP065217">
    <property type="protein sequence ID" value="QPL52439.1"/>
    <property type="molecule type" value="Genomic_DNA"/>
</dbReference>
<gene>
    <name evidence="1" type="primary">bet</name>
    <name evidence="1" type="ORF">I3X05_10450</name>
</gene>
<dbReference type="InterPro" id="IPR010183">
    <property type="entry name" value="Phage_lambda_Bet"/>
</dbReference>
<dbReference type="NCBIfam" id="TIGR01913">
    <property type="entry name" value="bet_lambda"/>
    <property type="match status" value="1"/>
</dbReference>
<dbReference type="RefSeq" id="WP_193157893.1">
    <property type="nucleotide sequence ID" value="NZ_CP065217.1"/>
</dbReference>
<dbReference type="Proteomes" id="UP000594435">
    <property type="component" value="Chromosome 1"/>
</dbReference>
<protein>
    <submittedName>
        <fullName evidence="1">Phage recombination protein Bet</fullName>
    </submittedName>
</protein>
<evidence type="ECO:0000313" key="2">
    <source>
        <dbReference type="Proteomes" id="UP000594435"/>
    </source>
</evidence>
<dbReference type="Pfam" id="PF03837">
    <property type="entry name" value="RecT"/>
    <property type="match status" value="1"/>
</dbReference>
<organism evidence="1 2">
    <name type="scientific">Vibrio navarrensis</name>
    <dbReference type="NCBI Taxonomy" id="29495"/>
    <lineage>
        <taxon>Bacteria</taxon>
        <taxon>Pseudomonadati</taxon>
        <taxon>Pseudomonadota</taxon>
        <taxon>Gammaproteobacteria</taxon>
        <taxon>Vibrionales</taxon>
        <taxon>Vibrionaceae</taxon>
        <taxon>Vibrio</taxon>
    </lineage>
</organism>